<evidence type="ECO:0000313" key="2">
    <source>
        <dbReference type="WBParaSite" id="nRc.2.0.1.t29778-RA"/>
    </source>
</evidence>
<reference evidence="2" key="1">
    <citation type="submission" date="2022-11" db="UniProtKB">
        <authorList>
            <consortium name="WormBaseParasite"/>
        </authorList>
    </citation>
    <scope>IDENTIFICATION</scope>
</reference>
<accession>A0A915JUK2</accession>
<evidence type="ECO:0000313" key="1">
    <source>
        <dbReference type="Proteomes" id="UP000887565"/>
    </source>
</evidence>
<dbReference type="WBParaSite" id="nRc.2.0.1.t29778-RA">
    <property type="protein sequence ID" value="nRc.2.0.1.t29778-RA"/>
    <property type="gene ID" value="nRc.2.0.1.g29778"/>
</dbReference>
<organism evidence="1 2">
    <name type="scientific">Romanomermis culicivorax</name>
    <name type="common">Nematode worm</name>
    <dbReference type="NCBI Taxonomy" id="13658"/>
    <lineage>
        <taxon>Eukaryota</taxon>
        <taxon>Metazoa</taxon>
        <taxon>Ecdysozoa</taxon>
        <taxon>Nematoda</taxon>
        <taxon>Enoplea</taxon>
        <taxon>Dorylaimia</taxon>
        <taxon>Mermithida</taxon>
        <taxon>Mermithoidea</taxon>
        <taxon>Mermithidae</taxon>
        <taxon>Romanomermis</taxon>
    </lineage>
</organism>
<name>A0A915JUK2_ROMCU</name>
<keyword evidence="1" id="KW-1185">Reference proteome</keyword>
<dbReference type="AlphaFoldDB" id="A0A915JUK2"/>
<protein>
    <submittedName>
        <fullName evidence="2">Uncharacterized protein</fullName>
    </submittedName>
</protein>
<dbReference type="Proteomes" id="UP000887565">
    <property type="component" value="Unplaced"/>
</dbReference>
<proteinExistence type="predicted"/>
<sequence>MEKHDVNQVRLGKIGQHVTTFMKMKLFGQQNNMNKTIIHNVPKEYFEFITNIVNIIKNVRLINEQLVSTTYCQHDDFTMVMGNTNAFIAAYTTAQAQLKLYSYIK</sequence>